<name>A0A8T1K7H4_9STRA</name>
<proteinExistence type="predicted"/>
<dbReference type="Proteomes" id="UP000736787">
    <property type="component" value="Unassembled WGS sequence"/>
</dbReference>
<gene>
    <name evidence="1" type="ORF">PC117_g16566</name>
    <name evidence="2" type="ORF">PC129_g13643</name>
</gene>
<sequence length="37" mass="4027">MKSSLWRVRTLDVQSHGGGNTILPDGDVIACEEVEVD</sequence>
<protein>
    <submittedName>
        <fullName evidence="1">Uncharacterized protein</fullName>
    </submittedName>
</protein>
<accession>A0A8T1K7H4</accession>
<comment type="caution">
    <text evidence="1">The sequence shown here is derived from an EMBL/GenBank/DDBJ whole genome shotgun (WGS) entry which is preliminary data.</text>
</comment>
<evidence type="ECO:0000313" key="1">
    <source>
        <dbReference type="EMBL" id="KAG2920276.1"/>
    </source>
</evidence>
<dbReference type="Proteomes" id="UP000760860">
    <property type="component" value="Unassembled WGS sequence"/>
</dbReference>
<dbReference type="EMBL" id="RCMV01000555">
    <property type="protein sequence ID" value="KAG3215468.1"/>
    <property type="molecule type" value="Genomic_DNA"/>
</dbReference>
<dbReference type="EMBL" id="RCMK01000591">
    <property type="protein sequence ID" value="KAG2920276.1"/>
    <property type="molecule type" value="Genomic_DNA"/>
</dbReference>
<organism evidence="1 3">
    <name type="scientific">Phytophthora cactorum</name>
    <dbReference type="NCBI Taxonomy" id="29920"/>
    <lineage>
        <taxon>Eukaryota</taxon>
        <taxon>Sar</taxon>
        <taxon>Stramenopiles</taxon>
        <taxon>Oomycota</taxon>
        <taxon>Peronosporomycetes</taxon>
        <taxon>Peronosporales</taxon>
        <taxon>Peronosporaceae</taxon>
        <taxon>Phytophthora</taxon>
    </lineage>
</organism>
<reference evidence="1" key="1">
    <citation type="submission" date="2018-10" db="EMBL/GenBank/DDBJ databases">
        <title>Effector identification in a new, highly contiguous assembly of the strawberry crown rot pathogen Phytophthora cactorum.</title>
        <authorList>
            <person name="Armitage A.D."/>
            <person name="Nellist C.F."/>
            <person name="Bates H."/>
            <person name="Vickerstaff R.J."/>
            <person name="Harrison R.J."/>
        </authorList>
    </citation>
    <scope>NUCLEOTIDE SEQUENCE</scope>
    <source>
        <strain evidence="1">4040</strain>
        <strain evidence="2">P421</strain>
    </source>
</reference>
<evidence type="ECO:0000313" key="3">
    <source>
        <dbReference type="Proteomes" id="UP000736787"/>
    </source>
</evidence>
<evidence type="ECO:0000313" key="2">
    <source>
        <dbReference type="EMBL" id="KAG3215468.1"/>
    </source>
</evidence>
<dbReference type="AlphaFoldDB" id="A0A8T1K7H4"/>